<dbReference type="OrthoDB" id="204377at2759"/>
<protein>
    <submittedName>
        <fullName evidence="1">Dehydroquinate dehydratase, putative / shikimate dehydrogenase</fullName>
    </submittedName>
</protein>
<dbReference type="Proteomes" id="UP000245207">
    <property type="component" value="Unassembled WGS sequence"/>
</dbReference>
<keyword evidence="2" id="KW-1185">Reference proteome</keyword>
<dbReference type="PANTHER" id="PTHR21089">
    <property type="entry name" value="SHIKIMATE DEHYDROGENASE"/>
    <property type="match status" value="1"/>
</dbReference>
<dbReference type="PANTHER" id="PTHR21089:SF1">
    <property type="entry name" value="BIFUNCTIONAL 3-DEHYDROQUINATE DEHYDRATASE_SHIKIMATE DEHYDROGENASE, CHLOROPLASTIC"/>
    <property type="match status" value="1"/>
</dbReference>
<organism evidence="1 2">
    <name type="scientific">Artemisia annua</name>
    <name type="common">Sweet wormwood</name>
    <dbReference type="NCBI Taxonomy" id="35608"/>
    <lineage>
        <taxon>Eukaryota</taxon>
        <taxon>Viridiplantae</taxon>
        <taxon>Streptophyta</taxon>
        <taxon>Embryophyta</taxon>
        <taxon>Tracheophyta</taxon>
        <taxon>Spermatophyta</taxon>
        <taxon>Magnoliopsida</taxon>
        <taxon>eudicotyledons</taxon>
        <taxon>Gunneridae</taxon>
        <taxon>Pentapetalae</taxon>
        <taxon>asterids</taxon>
        <taxon>campanulids</taxon>
        <taxon>Asterales</taxon>
        <taxon>Asteraceae</taxon>
        <taxon>Asteroideae</taxon>
        <taxon>Anthemideae</taxon>
        <taxon>Artemisiinae</taxon>
        <taxon>Artemisia</taxon>
    </lineage>
</organism>
<accession>A0A2U1NQM0</accession>
<dbReference type="GO" id="GO:0009423">
    <property type="term" value="P:chorismate biosynthetic process"/>
    <property type="evidence" value="ECO:0007669"/>
    <property type="project" value="TreeGrafter"/>
</dbReference>
<comment type="caution">
    <text evidence="1">The sequence shown here is derived from an EMBL/GenBank/DDBJ whole genome shotgun (WGS) entry which is preliminary data.</text>
</comment>
<reference evidence="1 2" key="1">
    <citation type="journal article" date="2018" name="Mol. Plant">
        <title>The genome of Artemisia annua provides insight into the evolution of Asteraceae family and artemisinin biosynthesis.</title>
        <authorList>
            <person name="Shen Q."/>
            <person name="Zhang L."/>
            <person name="Liao Z."/>
            <person name="Wang S."/>
            <person name="Yan T."/>
            <person name="Shi P."/>
            <person name="Liu M."/>
            <person name="Fu X."/>
            <person name="Pan Q."/>
            <person name="Wang Y."/>
            <person name="Lv Z."/>
            <person name="Lu X."/>
            <person name="Zhang F."/>
            <person name="Jiang W."/>
            <person name="Ma Y."/>
            <person name="Chen M."/>
            <person name="Hao X."/>
            <person name="Li L."/>
            <person name="Tang Y."/>
            <person name="Lv G."/>
            <person name="Zhou Y."/>
            <person name="Sun X."/>
            <person name="Brodelius P.E."/>
            <person name="Rose J.K.C."/>
            <person name="Tang K."/>
        </authorList>
    </citation>
    <scope>NUCLEOTIDE SEQUENCE [LARGE SCALE GENOMIC DNA]</scope>
    <source>
        <strain evidence="2">cv. Huhao1</strain>
        <tissue evidence="1">Leaf</tissue>
    </source>
</reference>
<gene>
    <name evidence="1" type="ORF">CTI12_AA224750</name>
</gene>
<dbReference type="GO" id="GO:0004764">
    <property type="term" value="F:shikimate 3-dehydrogenase (NADP+) activity"/>
    <property type="evidence" value="ECO:0007669"/>
    <property type="project" value="InterPro"/>
</dbReference>
<dbReference type="GO" id="GO:0019632">
    <property type="term" value="P:shikimate metabolic process"/>
    <property type="evidence" value="ECO:0007669"/>
    <property type="project" value="TreeGrafter"/>
</dbReference>
<sequence length="149" mass="16880">MQPNIDDTPISKEALKLYAFVFDVVCRPKITRLLREEGECGAIYRDGDVSCPYLIETRQAEPKSEKNENTGTQTKRLLPFSSEELILKTVLQKVEDAFQLVGVSTVKTAIRVFSQIEVSKDGKQFAVTSSDRRIRIFWCRTGGLLMALF</sequence>
<dbReference type="InterPro" id="IPR022893">
    <property type="entry name" value="Shikimate_DH_fam"/>
</dbReference>
<dbReference type="STRING" id="35608.A0A2U1NQM0"/>
<dbReference type="EMBL" id="PKPP01002352">
    <property type="protein sequence ID" value="PWA75804.1"/>
    <property type="molecule type" value="Genomic_DNA"/>
</dbReference>
<dbReference type="AlphaFoldDB" id="A0A2U1NQM0"/>
<evidence type="ECO:0000313" key="1">
    <source>
        <dbReference type="EMBL" id="PWA75804.1"/>
    </source>
</evidence>
<proteinExistence type="predicted"/>
<name>A0A2U1NQM0_ARTAN</name>
<evidence type="ECO:0000313" key="2">
    <source>
        <dbReference type="Proteomes" id="UP000245207"/>
    </source>
</evidence>